<reference evidence="4 5" key="1">
    <citation type="submission" date="2017-04" db="EMBL/GenBank/DDBJ databases">
        <authorList>
            <person name="Afonso C.L."/>
            <person name="Miller P.J."/>
            <person name="Scott M.A."/>
            <person name="Spackman E."/>
            <person name="Goraichik I."/>
            <person name="Dimitrov K.M."/>
            <person name="Suarez D.L."/>
            <person name="Swayne D.E."/>
        </authorList>
    </citation>
    <scope>NUCLEOTIDE SEQUENCE [LARGE SCALE GENOMIC DNA]</scope>
    <source>
        <strain evidence="4 5">DSM 12816</strain>
    </source>
</reference>
<dbReference type="GO" id="GO:0009231">
    <property type="term" value="P:riboflavin biosynthetic process"/>
    <property type="evidence" value="ECO:0007669"/>
    <property type="project" value="TreeGrafter"/>
</dbReference>
<dbReference type="PANTHER" id="PTHR46470:SF4">
    <property type="entry name" value="5-AMINO-6-(5-PHOSPHO-D-RIBITYLAMINO)URACIL PHOSPHATASE YIGB"/>
    <property type="match status" value="1"/>
</dbReference>
<evidence type="ECO:0000256" key="2">
    <source>
        <dbReference type="ARBA" id="ARBA00022801"/>
    </source>
</evidence>
<dbReference type="Pfam" id="PF00702">
    <property type="entry name" value="Hydrolase"/>
    <property type="match status" value="1"/>
</dbReference>
<dbReference type="PRINTS" id="PR00413">
    <property type="entry name" value="HADHALOGNASE"/>
</dbReference>
<comment type="cofactor">
    <cofactor evidence="1">
        <name>Mg(2+)</name>
        <dbReference type="ChEBI" id="CHEBI:18420"/>
    </cofactor>
</comment>
<keyword evidence="5" id="KW-1185">Reference proteome</keyword>
<dbReference type="STRING" id="1122930.SAMN02745168_0227"/>
<dbReference type="Proteomes" id="UP000192790">
    <property type="component" value="Unassembled WGS sequence"/>
</dbReference>
<organism evidence="4 5">
    <name type="scientific">Papillibacter cinnamivorans DSM 12816</name>
    <dbReference type="NCBI Taxonomy" id="1122930"/>
    <lineage>
        <taxon>Bacteria</taxon>
        <taxon>Bacillati</taxon>
        <taxon>Bacillota</taxon>
        <taxon>Clostridia</taxon>
        <taxon>Eubacteriales</taxon>
        <taxon>Oscillospiraceae</taxon>
        <taxon>Papillibacter</taxon>
    </lineage>
</organism>
<dbReference type="Gene3D" id="3.40.50.1000">
    <property type="entry name" value="HAD superfamily/HAD-like"/>
    <property type="match status" value="1"/>
</dbReference>
<dbReference type="InterPro" id="IPR036412">
    <property type="entry name" value="HAD-like_sf"/>
</dbReference>
<dbReference type="NCBIfam" id="TIGR01509">
    <property type="entry name" value="HAD-SF-IA-v3"/>
    <property type="match status" value="1"/>
</dbReference>
<gene>
    <name evidence="4" type="ORF">SAMN02745168_0227</name>
</gene>
<sequence>MGIPKAILFDLDDTLIAFDSVSDPAWEKCCRDLVREHSLPADPSLLFDELKKTRTWYWGDGARHKRRRENLTEARREIVLLTLPALGIGGRDLALELADRYSAYKENLIRLLPHTYETLSELKKRGYRLGLVTNGASEVQREKLRRFGLEPFFDAVLIDTEVGFSKPDKRIFEHAMELLGLAAGDVWMVGDNPVWDIEPPMALGIYSVLFRGGRDGPTAEEAVHPDRIIGDLSELLPELPCRTCL</sequence>
<dbReference type="InterPro" id="IPR006439">
    <property type="entry name" value="HAD-SF_hydro_IA"/>
</dbReference>
<evidence type="ECO:0000256" key="3">
    <source>
        <dbReference type="ARBA" id="ARBA00022842"/>
    </source>
</evidence>
<keyword evidence="2 4" id="KW-0378">Hydrolase</keyword>
<proteinExistence type="predicted"/>
<evidence type="ECO:0000313" key="4">
    <source>
        <dbReference type="EMBL" id="SMC88808.1"/>
    </source>
</evidence>
<dbReference type="RefSeq" id="WP_084235647.1">
    <property type="nucleotide sequence ID" value="NZ_FWXW01000013.1"/>
</dbReference>
<dbReference type="GO" id="GO:0016787">
    <property type="term" value="F:hydrolase activity"/>
    <property type="evidence" value="ECO:0007669"/>
    <property type="project" value="UniProtKB-KW"/>
</dbReference>
<dbReference type="SFLD" id="SFLDG01129">
    <property type="entry name" value="C1.5:_HAD__Beta-PGM__Phosphata"/>
    <property type="match status" value="1"/>
</dbReference>
<dbReference type="InterPro" id="IPR051400">
    <property type="entry name" value="HAD-like_hydrolase"/>
</dbReference>
<dbReference type="OrthoDB" id="9131041at2"/>
<dbReference type="NCBIfam" id="TIGR01549">
    <property type="entry name" value="HAD-SF-IA-v1"/>
    <property type="match status" value="1"/>
</dbReference>
<accession>A0A1W2CVR2</accession>
<dbReference type="EMBL" id="FWXW01000013">
    <property type="protein sequence ID" value="SMC88808.1"/>
    <property type="molecule type" value="Genomic_DNA"/>
</dbReference>
<dbReference type="SFLD" id="SFLDS00003">
    <property type="entry name" value="Haloacid_Dehalogenase"/>
    <property type="match status" value="1"/>
</dbReference>
<dbReference type="Gene3D" id="1.20.120.710">
    <property type="entry name" value="Haloacid dehalogenase hydrolase-like domain"/>
    <property type="match status" value="1"/>
</dbReference>
<dbReference type="PANTHER" id="PTHR46470">
    <property type="entry name" value="N-ACYLNEURAMINATE-9-PHOSPHATASE"/>
    <property type="match status" value="1"/>
</dbReference>
<protein>
    <submittedName>
        <fullName evidence="4">Putative hydrolase of the HAD superfamily</fullName>
    </submittedName>
</protein>
<dbReference type="SUPFAM" id="SSF56784">
    <property type="entry name" value="HAD-like"/>
    <property type="match status" value="1"/>
</dbReference>
<name>A0A1W2CVR2_9FIRM</name>
<dbReference type="InterPro" id="IPR023214">
    <property type="entry name" value="HAD_sf"/>
</dbReference>
<dbReference type="AlphaFoldDB" id="A0A1W2CVR2"/>
<evidence type="ECO:0000313" key="5">
    <source>
        <dbReference type="Proteomes" id="UP000192790"/>
    </source>
</evidence>
<keyword evidence="3" id="KW-0460">Magnesium</keyword>
<evidence type="ECO:0000256" key="1">
    <source>
        <dbReference type="ARBA" id="ARBA00001946"/>
    </source>
</evidence>